<dbReference type="AlphaFoldDB" id="A0AAD4KLC1"/>
<accession>A0AAD4KLC1</accession>
<comment type="caution">
    <text evidence="1">The sequence shown here is derived from an EMBL/GenBank/DDBJ whole genome shotgun (WGS) entry which is preliminary data.</text>
</comment>
<dbReference type="RefSeq" id="XP_046069688.1">
    <property type="nucleotide sequence ID" value="XM_046220784.1"/>
</dbReference>
<gene>
    <name evidence="1" type="ORF">BGW36DRAFT_430041</name>
</gene>
<evidence type="ECO:0000313" key="1">
    <source>
        <dbReference type="EMBL" id="KAH8694018.1"/>
    </source>
</evidence>
<keyword evidence="2" id="KW-1185">Reference proteome</keyword>
<name>A0AAD4KLC1_9EURO</name>
<proteinExistence type="predicted"/>
<evidence type="ECO:0000313" key="2">
    <source>
        <dbReference type="Proteomes" id="UP001201262"/>
    </source>
</evidence>
<protein>
    <submittedName>
        <fullName evidence="1">Uncharacterized protein</fullName>
    </submittedName>
</protein>
<reference evidence="1" key="1">
    <citation type="submission" date="2021-12" db="EMBL/GenBank/DDBJ databases">
        <title>Convergent genome expansion in fungi linked to evolution of root-endophyte symbiosis.</title>
        <authorList>
            <consortium name="DOE Joint Genome Institute"/>
            <person name="Ke Y.-H."/>
            <person name="Bonito G."/>
            <person name="Liao H.-L."/>
            <person name="Looney B."/>
            <person name="Rojas-Flechas A."/>
            <person name="Nash J."/>
            <person name="Hameed K."/>
            <person name="Schadt C."/>
            <person name="Martin F."/>
            <person name="Crous P.W."/>
            <person name="Miettinen O."/>
            <person name="Magnuson J.K."/>
            <person name="Labbe J."/>
            <person name="Jacobson D."/>
            <person name="Doktycz M.J."/>
            <person name="Veneault-Fourrey C."/>
            <person name="Kuo A."/>
            <person name="Mondo S."/>
            <person name="Calhoun S."/>
            <person name="Riley R."/>
            <person name="Ohm R."/>
            <person name="LaButti K."/>
            <person name="Andreopoulos B."/>
            <person name="Pangilinan J."/>
            <person name="Nolan M."/>
            <person name="Tritt A."/>
            <person name="Clum A."/>
            <person name="Lipzen A."/>
            <person name="Daum C."/>
            <person name="Barry K."/>
            <person name="Grigoriev I.V."/>
            <person name="Vilgalys R."/>
        </authorList>
    </citation>
    <scope>NUCLEOTIDE SEQUENCE</scope>
    <source>
        <strain evidence="1">PMI_201</strain>
    </source>
</reference>
<dbReference type="EMBL" id="JAJTJA010000009">
    <property type="protein sequence ID" value="KAH8694018.1"/>
    <property type="molecule type" value="Genomic_DNA"/>
</dbReference>
<organism evidence="1 2">
    <name type="scientific">Talaromyces proteolyticus</name>
    <dbReference type="NCBI Taxonomy" id="1131652"/>
    <lineage>
        <taxon>Eukaryota</taxon>
        <taxon>Fungi</taxon>
        <taxon>Dikarya</taxon>
        <taxon>Ascomycota</taxon>
        <taxon>Pezizomycotina</taxon>
        <taxon>Eurotiomycetes</taxon>
        <taxon>Eurotiomycetidae</taxon>
        <taxon>Eurotiales</taxon>
        <taxon>Trichocomaceae</taxon>
        <taxon>Talaromyces</taxon>
        <taxon>Talaromyces sect. Bacilispori</taxon>
    </lineage>
</organism>
<dbReference type="Proteomes" id="UP001201262">
    <property type="component" value="Unassembled WGS sequence"/>
</dbReference>
<dbReference type="GeneID" id="70251071"/>
<sequence>MPHRTSDGMTPLTEARLTQHNHLIENVRTGLFVNSHTYTDYQRIPTNNSHAAKVIEQERTHQTIVEHGQRAGYDLDLNEKSIPDGDVVTKMHTTTITSCPLELFNIPCQATYESPLERFLTPDGCSDPTYFARPTLKQQFGDMNSTATRRRQAEREMEIIGRVGEANKGSTHG</sequence>